<keyword evidence="15 17" id="KW-0472">Membrane</keyword>
<organism evidence="21">
    <name type="scientific">Melanobaris laticollis</name>
    <dbReference type="NCBI Taxonomy" id="1069881"/>
    <lineage>
        <taxon>Eukaryota</taxon>
        <taxon>Metazoa</taxon>
        <taxon>Ecdysozoa</taxon>
        <taxon>Arthropoda</taxon>
        <taxon>Hexapoda</taxon>
        <taxon>Insecta</taxon>
        <taxon>Pterygota</taxon>
        <taxon>Neoptera</taxon>
        <taxon>Endopterygota</taxon>
        <taxon>Coleoptera</taxon>
        <taxon>Polyphaga</taxon>
        <taxon>Cucujiformia</taxon>
        <taxon>Curculionidae</taxon>
        <taxon>Baridinae</taxon>
        <taxon>Melanobaris</taxon>
    </lineage>
</organism>
<feature type="transmembrane region" description="Helical" evidence="17">
    <location>
        <begin position="300"/>
        <end position="318"/>
    </location>
</feature>
<feature type="transmembrane region" description="Helical" evidence="17">
    <location>
        <begin position="6"/>
        <end position="26"/>
    </location>
</feature>
<reference evidence="21" key="1">
    <citation type="submission" date="2011-06" db="EMBL/GenBank/DDBJ databases">
        <authorList>
            <person name="Haran J.M."/>
            <person name="Timmermans M.J.T.N."/>
            <person name="Vogler A.P."/>
        </authorList>
    </citation>
    <scope>NUCLEOTIDE SEQUENCE</scope>
</reference>
<feature type="domain" description="NADH dehydrogenase subunit 5 C-terminal" evidence="20">
    <location>
        <begin position="389"/>
        <end position="570"/>
    </location>
</feature>
<keyword evidence="13 17" id="KW-0830">Ubiquinone</keyword>
<dbReference type="InterPro" id="IPR001750">
    <property type="entry name" value="ND/Mrp_TM"/>
</dbReference>
<feature type="domain" description="NADH-Ubiquinone oxidoreductase (complex I) chain 5 N-terminal" evidence="19">
    <location>
        <begin position="40"/>
        <end position="86"/>
    </location>
</feature>
<keyword evidence="5 17" id="KW-0813">Transport</keyword>
<evidence type="ECO:0000256" key="9">
    <source>
        <dbReference type="ARBA" id="ARBA00022967"/>
    </source>
</evidence>
<dbReference type="GO" id="GO:0042773">
    <property type="term" value="P:ATP synthesis coupled electron transport"/>
    <property type="evidence" value="ECO:0007669"/>
    <property type="project" value="InterPro"/>
</dbReference>
<dbReference type="Pfam" id="PF06455">
    <property type="entry name" value="NADH5_C"/>
    <property type="match status" value="1"/>
</dbReference>
<keyword evidence="9" id="KW-1278">Translocase</keyword>
<sequence length="570" mass="66152">MIMKLYFFMFMKLSLFCYFLSLYFLNYSMEIYLEYDLLFMNSLVIKILFLLDWVSLIFMGFVFFISSLIILYSSEYMYEDSSLKRFLYLVILFVFSMMMMIMSPNLITILLGWDGLGLVSYILVIYYQNIKSFNAGMLTALSNRIGDASLLMSIACMSNFGSWSYLNYIEFFKKDLIMIMVIFFIILASMTKSAQIPFSSWLPAAMAAPTPVSSLVHSSTLVTAGVYLLFRFSGSFSYSLNMFLLYFSLLTMFMAGLAANFEFDLKKIIALSTLSQLGMMILILCLGGYFLAFFHLLMHALFKALLFMCAGVMIHNLGNCQDIRFMGGMLNYMPITSTCFMISNFALCGLPFLSGFYSKDLIAEFLSLETLSISIYVIFFLSVGLTVSYSVRLSYYIFFGEFNMLSVNFLNDENNSVMIKSMLGLVFLVIFKGAVLSWAIFSIPYFILLPNFMKFMTILMIMFGGFMGYEIFNLKFYFTKSFNNLSLFMYISGMWNMPILSTFGVNYFILKLSKLYYKNFDLGWMEFYGSKNLFFKMKIFIQILQLFSINHLKMFLSMIYLFYLFILLFI</sequence>
<feature type="transmembrane region" description="Helical" evidence="17">
    <location>
        <begin position="422"/>
        <end position="447"/>
    </location>
</feature>
<proteinExistence type="inferred from homology"/>
<evidence type="ECO:0000256" key="11">
    <source>
        <dbReference type="ARBA" id="ARBA00022989"/>
    </source>
</evidence>
<keyword evidence="8" id="KW-0999">Mitochondrion inner membrane</keyword>
<dbReference type="GO" id="GO:0005743">
    <property type="term" value="C:mitochondrial inner membrane"/>
    <property type="evidence" value="ECO:0007669"/>
    <property type="project" value="UniProtKB-SubCell"/>
</dbReference>
<evidence type="ECO:0000256" key="8">
    <source>
        <dbReference type="ARBA" id="ARBA00022792"/>
    </source>
</evidence>
<comment type="subcellular location">
    <subcellularLocation>
        <location evidence="2">Mitochondrion inner membrane</location>
        <topology evidence="2">Multi-pass membrane protein</topology>
    </subcellularLocation>
</comment>
<dbReference type="PANTHER" id="PTHR42829">
    <property type="entry name" value="NADH-UBIQUINONE OXIDOREDUCTASE CHAIN 5"/>
    <property type="match status" value="1"/>
</dbReference>
<dbReference type="PRINTS" id="PR01434">
    <property type="entry name" value="NADHDHGNASE5"/>
</dbReference>
<dbReference type="PRINTS" id="PR01435">
    <property type="entry name" value="NPOXDRDTASE5"/>
</dbReference>
<accession>J9PGQ8</accession>
<dbReference type="InterPro" id="IPR001516">
    <property type="entry name" value="Proton_antipo_N"/>
</dbReference>
<evidence type="ECO:0000259" key="20">
    <source>
        <dbReference type="Pfam" id="PF06455"/>
    </source>
</evidence>
<reference evidence="21" key="2">
    <citation type="journal article" date="2013" name="Mol. Phylogenet. Evol.">
        <title>Mitogenome sequences stabilize the phylogenetics of weevils (Curculionoidea) and establish the monophyly of larval ectophagy.</title>
        <authorList>
            <person name="Haran J."/>
            <person name="Timmermans M.J."/>
            <person name="Vogler A.P."/>
        </authorList>
    </citation>
    <scope>NUCLEOTIDE SEQUENCE</scope>
</reference>
<geneLocation type="mitochondrion" evidence="21"/>
<comment type="similarity">
    <text evidence="17">Belongs to the complex I subunit 5 family.</text>
</comment>
<evidence type="ECO:0000256" key="14">
    <source>
        <dbReference type="ARBA" id="ARBA00023128"/>
    </source>
</evidence>
<keyword evidence="7 17" id="KW-0812">Transmembrane</keyword>
<feature type="transmembrane region" description="Helical" evidence="17">
    <location>
        <begin position="484"/>
        <end position="509"/>
    </location>
</feature>
<feature type="transmembrane region" description="Helical" evidence="17">
    <location>
        <begin position="176"/>
        <end position="194"/>
    </location>
</feature>
<evidence type="ECO:0000256" key="12">
    <source>
        <dbReference type="ARBA" id="ARBA00023027"/>
    </source>
</evidence>
<feature type="transmembrane region" description="Helical" evidence="17">
    <location>
        <begin position="539"/>
        <end position="569"/>
    </location>
</feature>
<evidence type="ECO:0000256" key="5">
    <source>
        <dbReference type="ARBA" id="ARBA00022448"/>
    </source>
</evidence>
<feature type="transmembrane region" description="Helical" evidence="17">
    <location>
        <begin position="47"/>
        <end position="73"/>
    </location>
</feature>
<dbReference type="Pfam" id="PF00662">
    <property type="entry name" value="Proton_antipo_N"/>
    <property type="match status" value="1"/>
</dbReference>
<dbReference type="EMBL" id="JN163955">
    <property type="protein sequence ID" value="AEP27567.1"/>
    <property type="molecule type" value="Genomic_DNA"/>
</dbReference>
<evidence type="ECO:0000256" key="1">
    <source>
        <dbReference type="ARBA" id="ARBA00003257"/>
    </source>
</evidence>
<evidence type="ECO:0000256" key="7">
    <source>
        <dbReference type="ARBA" id="ARBA00022692"/>
    </source>
</evidence>
<evidence type="ECO:0000256" key="4">
    <source>
        <dbReference type="ARBA" id="ARBA00021096"/>
    </source>
</evidence>
<evidence type="ECO:0000256" key="3">
    <source>
        <dbReference type="ARBA" id="ARBA00012944"/>
    </source>
</evidence>
<dbReference type="GO" id="GO:0003954">
    <property type="term" value="F:NADH dehydrogenase activity"/>
    <property type="evidence" value="ECO:0007669"/>
    <property type="project" value="TreeGrafter"/>
</dbReference>
<feature type="transmembrane region" description="Helical" evidence="17">
    <location>
        <begin position="242"/>
        <end position="261"/>
    </location>
</feature>
<feature type="transmembrane region" description="Helical" evidence="17">
    <location>
        <begin position="214"/>
        <end position="230"/>
    </location>
</feature>
<feature type="transmembrane region" description="Helical" evidence="17">
    <location>
        <begin position="453"/>
        <end position="472"/>
    </location>
</feature>
<evidence type="ECO:0000256" key="6">
    <source>
        <dbReference type="ARBA" id="ARBA00022660"/>
    </source>
</evidence>
<keyword evidence="12 17" id="KW-0520">NAD</keyword>
<dbReference type="GO" id="GO:0015990">
    <property type="term" value="P:electron transport coupled proton transport"/>
    <property type="evidence" value="ECO:0007669"/>
    <property type="project" value="TreeGrafter"/>
</dbReference>
<keyword evidence="10" id="KW-0249">Electron transport</keyword>
<keyword evidence="6" id="KW-0679">Respiratory chain</keyword>
<name>J9PGQ8_9CUCU</name>
<evidence type="ECO:0000256" key="17">
    <source>
        <dbReference type="RuleBase" id="RU003404"/>
    </source>
</evidence>
<dbReference type="InterPro" id="IPR010934">
    <property type="entry name" value="NADH_DH_su5_C"/>
</dbReference>
<evidence type="ECO:0000313" key="21">
    <source>
        <dbReference type="EMBL" id="AEP27567.1"/>
    </source>
</evidence>
<dbReference type="Pfam" id="PF00361">
    <property type="entry name" value="Proton_antipo_M"/>
    <property type="match status" value="1"/>
</dbReference>
<feature type="transmembrane region" description="Helical" evidence="17">
    <location>
        <begin position="273"/>
        <end position="293"/>
    </location>
</feature>
<evidence type="ECO:0000256" key="15">
    <source>
        <dbReference type="ARBA" id="ARBA00023136"/>
    </source>
</evidence>
<feature type="domain" description="NADH:quinone oxidoreductase/Mrp antiporter transmembrane" evidence="18">
    <location>
        <begin position="103"/>
        <end position="381"/>
    </location>
</feature>
<dbReference type="AlphaFoldDB" id="J9PGQ8"/>
<comment type="catalytic activity">
    <reaction evidence="16 17">
        <text>a ubiquinone + NADH + 5 H(+)(in) = a ubiquinol + NAD(+) + 4 H(+)(out)</text>
        <dbReference type="Rhea" id="RHEA:29091"/>
        <dbReference type="Rhea" id="RHEA-COMP:9565"/>
        <dbReference type="Rhea" id="RHEA-COMP:9566"/>
        <dbReference type="ChEBI" id="CHEBI:15378"/>
        <dbReference type="ChEBI" id="CHEBI:16389"/>
        <dbReference type="ChEBI" id="CHEBI:17976"/>
        <dbReference type="ChEBI" id="CHEBI:57540"/>
        <dbReference type="ChEBI" id="CHEBI:57945"/>
        <dbReference type="EC" id="7.1.1.2"/>
    </reaction>
</comment>
<comment type="function">
    <text evidence="17">Core subunit of the mitochondrial membrane respiratory chain NADH dehydrogenase (Complex I) which catalyzes electron transfer from NADH through the respiratory chain, using ubiquinone as an electron acceptor. Essential for the catalytic activity and assembly of complex I.</text>
</comment>
<keyword evidence="11 17" id="KW-1133">Transmembrane helix</keyword>
<evidence type="ECO:0000259" key="18">
    <source>
        <dbReference type="Pfam" id="PF00361"/>
    </source>
</evidence>
<keyword evidence="14 17" id="KW-0496">Mitochondrion</keyword>
<dbReference type="EC" id="7.1.1.2" evidence="3 17"/>
<evidence type="ECO:0000259" key="19">
    <source>
        <dbReference type="Pfam" id="PF00662"/>
    </source>
</evidence>
<feature type="transmembrane region" description="Helical" evidence="17">
    <location>
        <begin position="330"/>
        <end position="353"/>
    </location>
</feature>
<evidence type="ECO:0000256" key="16">
    <source>
        <dbReference type="ARBA" id="ARBA00049551"/>
    </source>
</evidence>
<feature type="transmembrane region" description="Helical" evidence="17">
    <location>
        <begin position="109"/>
        <end position="128"/>
    </location>
</feature>
<dbReference type="GO" id="GO:0008137">
    <property type="term" value="F:NADH dehydrogenase (ubiquinone) activity"/>
    <property type="evidence" value="ECO:0007669"/>
    <property type="project" value="UniProtKB-EC"/>
</dbReference>
<evidence type="ECO:0000256" key="10">
    <source>
        <dbReference type="ARBA" id="ARBA00022982"/>
    </source>
</evidence>
<dbReference type="PANTHER" id="PTHR42829:SF2">
    <property type="entry name" value="NADH-UBIQUINONE OXIDOREDUCTASE CHAIN 5"/>
    <property type="match status" value="1"/>
</dbReference>
<dbReference type="InterPro" id="IPR003945">
    <property type="entry name" value="NU5C-like"/>
</dbReference>
<evidence type="ECO:0000256" key="13">
    <source>
        <dbReference type="ARBA" id="ARBA00023075"/>
    </source>
</evidence>
<comment type="function">
    <text evidence="1">Core subunit of the mitochondrial membrane respiratory chain NADH dehydrogenase (Complex I) that is believed to belong to the minimal assembly required for catalysis. Complex I functions in the transfer of electrons from NADH to the respiratory chain. The immediate electron acceptor for the enzyme is believed to be ubiquinone.</text>
</comment>
<protein>
    <recommendedName>
        <fullName evidence="4 17">NADH-ubiquinone oxidoreductase chain 5</fullName>
        <ecNumber evidence="3 17">7.1.1.2</ecNumber>
    </recommendedName>
</protein>
<feature type="transmembrane region" description="Helical" evidence="17">
    <location>
        <begin position="85"/>
        <end position="102"/>
    </location>
</feature>
<evidence type="ECO:0000256" key="2">
    <source>
        <dbReference type="ARBA" id="ARBA00004448"/>
    </source>
</evidence>
<gene>
    <name evidence="21" type="primary">ND5</name>
</gene>